<dbReference type="AlphaFoldDB" id="A0AAV0NJV5"/>
<protein>
    <recommendedName>
        <fullName evidence="3">GHMP kinase C-terminal domain-containing protein</fullName>
    </recommendedName>
</protein>
<evidence type="ECO:0000313" key="1">
    <source>
        <dbReference type="EMBL" id="CAI0458513.1"/>
    </source>
</evidence>
<organism evidence="1 2">
    <name type="scientific">Linum tenue</name>
    <dbReference type="NCBI Taxonomy" id="586396"/>
    <lineage>
        <taxon>Eukaryota</taxon>
        <taxon>Viridiplantae</taxon>
        <taxon>Streptophyta</taxon>
        <taxon>Embryophyta</taxon>
        <taxon>Tracheophyta</taxon>
        <taxon>Spermatophyta</taxon>
        <taxon>Magnoliopsida</taxon>
        <taxon>eudicotyledons</taxon>
        <taxon>Gunneridae</taxon>
        <taxon>Pentapetalae</taxon>
        <taxon>rosids</taxon>
        <taxon>fabids</taxon>
        <taxon>Malpighiales</taxon>
        <taxon>Linaceae</taxon>
        <taxon>Linum</taxon>
    </lineage>
</organism>
<keyword evidence="2" id="KW-1185">Reference proteome</keyword>
<proteinExistence type="predicted"/>
<name>A0AAV0NJV5_9ROSI</name>
<sequence>MEKSEEYRKKLLPLSSSNPSVRDGEMTAYFLASTPLLKELWGEKVGFAAEISGAGSSRVGYLAFWQAESCRKDGRIWLGLKLLGRRISFPRRCWRLGVGGVRKKKESLAEGED</sequence>
<evidence type="ECO:0008006" key="3">
    <source>
        <dbReference type="Google" id="ProtNLM"/>
    </source>
</evidence>
<dbReference type="EMBL" id="CAMGYJ010000008">
    <property type="protein sequence ID" value="CAI0458513.1"/>
    <property type="molecule type" value="Genomic_DNA"/>
</dbReference>
<evidence type="ECO:0000313" key="2">
    <source>
        <dbReference type="Proteomes" id="UP001154282"/>
    </source>
</evidence>
<accession>A0AAV0NJV5</accession>
<gene>
    <name evidence="1" type="ORF">LITE_LOCUS33577</name>
</gene>
<dbReference type="Proteomes" id="UP001154282">
    <property type="component" value="Unassembled WGS sequence"/>
</dbReference>
<reference evidence="1" key="1">
    <citation type="submission" date="2022-08" db="EMBL/GenBank/DDBJ databases">
        <authorList>
            <person name="Gutierrez-Valencia J."/>
        </authorList>
    </citation>
    <scope>NUCLEOTIDE SEQUENCE</scope>
</reference>
<comment type="caution">
    <text evidence="1">The sequence shown here is derived from an EMBL/GenBank/DDBJ whole genome shotgun (WGS) entry which is preliminary data.</text>
</comment>